<evidence type="ECO:0000313" key="3">
    <source>
        <dbReference type="EMBL" id="KIR49495.1"/>
    </source>
</evidence>
<accession>A0A0D0VVR6</accession>
<dbReference type="EMBL" id="KN847975">
    <property type="protein sequence ID" value="KIR49495.1"/>
    <property type="molecule type" value="Genomic_DNA"/>
</dbReference>
<gene>
    <name evidence="3" type="ORF">I312_01653</name>
</gene>
<name>A0A0D0VVR6_CRYGA</name>
<dbReference type="CDD" id="cd19367">
    <property type="entry name" value="TenA_C_ScTHI20-like"/>
    <property type="match status" value="1"/>
</dbReference>
<evidence type="ECO:0000259" key="2">
    <source>
        <dbReference type="Pfam" id="PF08543"/>
    </source>
</evidence>
<feature type="domain" description="Pyridoxamine kinase/Phosphomethylpyrimidine kinase" evidence="2">
    <location>
        <begin position="236"/>
        <end position="320"/>
    </location>
</feature>
<dbReference type="GO" id="GO:0050334">
    <property type="term" value="F:thiaminase activity"/>
    <property type="evidence" value="ECO:0007669"/>
    <property type="project" value="InterPro"/>
</dbReference>
<dbReference type="InterPro" id="IPR016084">
    <property type="entry name" value="Haem_Oase-like_multi-hlx"/>
</dbReference>
<dbReference type="OrthoDB" id="10028886at2759"/>
<dbReference type="HOGENOM" id="CLU_020520_2_1_1"/>
<dbReference type="InterPro" id="IPR029056">
    <property type="entry name" value="Ribokinase-like"/>
</dbReference>
<feature type="domain" description="Pyridoxamine kinase/Phosphomethylpyrimidine kinase" evidence="2">
    <location>
        <begin position="24"/>
        <end position="197"/>
    </location>
</feature>
<reference evidence="3" key="1">
    <citation type="submission" date="2015-01" db="EMBL/GenBank/DDBJ databases">
        <title>The Genome Sequence of Cryptococcus gattii CA1280.</title>
        <authorList>
            <consortium name="The Broad Institute Genomics Platform"/>
            <person name="Cuomo C."/>
            <person name="Litvintseva A."/>
            <person name="Chen Y."/>
            <person name="Heitman J."/>
            <person name="Sun S."/>
            <person name="Springer D."/>
            <person name="Dromer F."/>
            <person name="Young S."/>
            <person name="Zeng Q."/>
            <person name="Gargeya S."/>
            <person name="Abouelleil A."/>
            <person name="Alvarado L."/>
            <person name="Chapman S.B."/>
            <person name="Gainer-Dewar J."/>
            <person name="Goldberg J."/>
            <person name="Griggs A."/>
            <person name="Gujja S."/>
            <person name="Hansen M."/>
            <person name="Howarth C."/>
            <person name="Imamovic A."/>
            <person name="Larimer J."/>
            <person name="Murphy C."/>
            <person name="Naylor J."/>
            <person name="Pearson M."/>
            <person name="Priest M."/>
            <person name="Roberts A."/>
            <person name="Saif S."/>
            <person name="Shea T."/>
            <person name="Sykes S."/>
            <person name="Wortman J."/>
            <person name="Nusbaum C."/>
            <person name="Birren B."/>
        </authorList>
    </citation>
    <scope>NUCLEOTIDE SEQUENCE [LARGE SCALE GENOMIC DNA]</scope>
    <source>
        <strain evidence="3">CA1280</strain>
    </source>
</reference>
<protein>
    <submittedName>
        <fullName evidence="3">Phosphomethylpyrimidine kinase</fullName>
    </submittedName>
</protein>
<dbReference type="InterPro" id="IPR027574">
    <property type="entry name" value="Thiaminase_II"/>
</dbReference>
<organism evidence="3">
    <name type="scientific">Cryptococcus bacillisporus CA1280</name>
    <dbReference type="NCBI Taxonomy" id="1296109"/>
    <lineage>
        <taxon>Eukaryota</taxon>
        <taxon>Fungi</taxon>
        <taxon>Dikarya</taxon>
        <taxon>Basidiomycota</taxon>
        <taxon>Agaricomycotina</taxon>
        <taxon>Tremellomycetes</taxon>
        <taxon>Tremellales</taxon>
        <taxon>Cryptococcaceae</taxon>
        <taxon>Cryptococcus</taxon>
        <taxon>Cryptococcus gattii species complex</taxon>
    </lineage>
</organism>
<dbReference type="PANTHER" id="PTHR20858">
    <property type="entry name" value="PHOSPHOMETHYLPYRIMIDINE KINASE"/>
    <property type="match status" value="1"/>
</dbReference>
<dbReference type="NCBIfam" id="TIGR04306">
    <property type="entry name" value="salvage_TenA"/>
    <property type="match status" value="1"/>
</dbReference>
<feature type="domain" description="Thiaminase-2/PQQC" evidence="1">
    <location>
        <begin position="351"/>
        <end position="559"/>
    </location>
</feature>
<dbReference type="InterPro" id="IPR004305">
    <property type="entry name" value="Thiaminase-2/PQQC"/>
</dbReference>
<dbReference type="InterPro" id="IPR004399">
    <property type="entry name" value="HMP/HMP-P_kinase_dom"/>
</dbReference>
<dbReference type="GO" id="GO:0005829">
    <property type="term" value="C:cytosol"/>
    <property type="evidence" value="ECO:0007669"/>
    <property type="project" value="TreeGrafter"/>
</dbReference>
<dbReference type="Pfam" id="PF03070">
    <property type="entry name" value="TENA_THI-4"/>
    <property type="match status" value="1"/>
</dbReference>
<dbReference type="GO" id="GO:0008972">
    <property type="term" value="F:phosphomethylpyrimidine kinase activity"/>
    <property type="evidence" value="ECO:0007669"/>
    <property type="project" value="InterPro"/>
</dbReference>
<dbReference type="Gene3D" id="1.20.910.10">
    <property type="entry name" value="Heme oxygenase-like"/>
    <property type="match status" value="1"/>
</dbReference>
<keyword evidence="3" id="KW-0808">Transferase</keyword>
<keyword evidence="3" id="KW-0418">Kinase</keyword>
<dbReference type="AlphaFoldDB" id="A0A0D0VVR6"/>
<dbReference type="SUPFAM" id="SSF48613">
    <property type="entry name" value="Heme oxygenase-like"/>
    <property type="match status" value="1"/>
</dbReference>
<evidence type="ECO:0000259" key="1">
    <source>
        <dbReference type="Pfam" id="PF03070"/>
    </source>
</evidence>
<sequence length="561" mass="61657">MASGNEPSLEPRTRPHVMTIAGSDSGGGAGIQADLKTIEAFGCYGSSVLTGLTAQNTLGVQAVHVVPTDFVIQQFQSVISDELPKAIKLGMLTCASTIRAVAQEVSKLNTTIVLDPVMISTSGHTLLPEDAMEALYELYPHVDYLTPNIPEAKKLSGWGHEVKNLDDMIELAKKTNERTKSLSVLLKGGHAVVSREEVLKYVGKYEVVWEEGDDEDDTVEVYNEYKDSLNMNVAPQKDLVVDLLVKEGEIVAMFVGNKVHSQSTHGTGCTLSAAIACSYAVSTGAADAKSLIPIFKRAIGYTQSAIATAFPFGRGHGPLNHGHLTMRRALPFPTKHNPHPFLTHLIQSDLPLWKSYVRHPFVVQLGKGTLPRKCFEHYIKQDYHYLKHYARAHALGAYKADSFEDIKAFTEISLHIARESTMHVAYCQEFGVSLADLEATPESANCSAYARYVIDIGTQGDILDLYMAVASCLVGYGEVGLWLKKQVVKGEAKVEGNLYGRWMSDYGGKDFLGAVNRGIENLERRVAQDPPSPERLVKLTNIWQECVRLESGFWDMGLNLL</sequence>
<dbReference type="InterPro" id="IPR013749">
    <property type="entry name" value="PM/HMP-P_kinase-1"/>
</dbReference>
<dbReference type="CDD" id="cd01169">
    <property type="entry name" value="HMPP_kinase"/>
    <property type="match status" value="1"/>
</dbReference>
<dbReference type="Pfam" id="PF08543">
    <property type="entry name" value="Phos_pyr_kin"/>
    <property type="match status" value="2"/>
</dbReference>
<dbReference type="PANTHER" id="PTHR20858:SF17">
    <property type="entry name" value="HYDROXYMETHYLPYRIMIDINE_PHOSPHOMETHYLPYRIMIDINE KINASE THI20-RELATED"/>
    <property type="match status" value="1"/>
</dbReference>
<dbReference type="SUPFAM" id="SSF53613">
    <property type="entry name" value="Ribokinase-like"/>
    <property type="match status" value="1"/>
</dbReference>
<proteinExistence type="predicted"/>
<dbReference type="Gene3D" id="3.40.1190.20">
    <property type="match status" value="1"/>
</dbReference>
<dbReference type="GO" id="GO:0009228">
    <property type="term" value="P:thiamine biosynthetic process"/>
    <property type="evidence" value="ECO:0007669"/>
    <property type="project" value="InterPro"/>
</dbReference>
<dbReference type="GO" id="GO:0008902">
    <property type="term" value="F:hydroxymethylpyrimidine kinase activity"/>
    <property type="evidence" value="ECO:0007669"/>
    <property type="project" value="TreeGrafter"/>
</dbReference>